<evidence type="ECO:0000313" key="2">
    <source>
        <dbReference type="EMBL" id="CAG6741138.1"/>
    </source>
</evidence>
<feature type="region of interest" description="Disordered" evidence="1">
    <location>
        <begin position="1"/>
        <end position="45"/>
    </location>
</feature>
<name>A0A8D8Z558_9HEMI</name>
<dbReference type="AlphaFoldDB" id="A0A8D8Z558"/>
<evidence type="ECO:0000256" key="1">
    <source>
        <dbReference type="SAM" id="MobiDB-lite"/>
    </source>
</evidence>
<feature type="compositionally biased region" description="Polar residues" evidence="1">
    <location>
        <begin position="199"/>
        <end position="220"/>
    </location>
</feature>
<feature type="compositionally biased region" description="Polar residues" evidence="1">
    <location>
        <begin position="21"/>
        <end position="45"/>
    </location>
</feature>
<organism evidence="2">
    <name type="scientific">Cacopsylla melanoneura</name>
    <dbReference type="NCBI Taxonomy" id="428564"/>
    <lineage>
        <taxon>Eukaryota</taxon>
        <taxon>Metazoa</taxon>
        <taxon>Ecdysozoa</taxon>
        <taxon>Arthropoda</taxon>
        <taxon>Hexapoda</taxon>
        <taxon>Insecta</taxon>
        <taxon>Pterygota</taxon>
        <taxon>Neoptera</taxon>
        <taxon>Paraneoptera</taxon>
        <taxon>Hemiptera</taxon>
        <taxon>Sternorrhyncha</taxon>
        <taxon>Psylloidea</taxon>
        <taxon>Psyllidae</taxon>
        <taxon>Psyllinae</taxon>
        <taxon>Cacopsylla</taxon>
    </lineage>
</organism>
<sequence length="276" mass="31994">MRRIIIRQRNQGEEETHNSHEPNTSYQPSTLPSYPHTNHHYQTLTSPSYPTPINHHCQSTTSTYLQSKPCINMPKFSETFLQRDFECITNGFPSITSTNYLQLPTTNMDSCINSMCLNYKCMPSTKHVQRPSNCMIDSMDYKCKSSIKNNEKNPRDVNYKWNAPDFKQRHGKLNNVLPSNKHTQRKQTTSNRIHPEYTGCTTSYGTNRERLTSGNVQPNHRVSKNSRHKHFQSSNGRFKSVNKRLESKYKRCPPSISDRIGPKHNTFHRPGGCCNR</sequence>
<feature type="compositionally biased region" description="Basic and acidic residues" evidence="1">
    <location>
        <begin position="10"/>
        <end position="20"/>
    </location>
</feature>
<dbReference type="EMBL" id="HBUF01423669">
    <property type="protein sequence ID" value="CAG6741138.1"/>
    <property type="molecule type" value="Transcribed_RNA"/>
</dbReference>
<feature type="compositionally biased region" description="Polar residues" evidence="1">
    <location>
        <begin position="176"/>
        <end position="192"/>
    </location>
</feature>
<feature type="region of interest" description="Disordered" evidence="1">
    <location>
        <begin position="170"/>
        <end position="238"/>
    </location>
</feature>
<proteinExistence type="predicted"/>
<protein>
    <submittedName>
        <fullName evidence="2">Uncharacterized protein</fullName>
    </submittedName>
</protein>
<accession>A0A8D8Z558</accession>
<feature type="compositionally biased region" description="Basic residues" evidence="1">
    <location>
        <begin position="221"/>
        <end position="231"/>
    </location>
</feature>
<reference evidence="2" key="1">
    <citation type="submission" date="2021-05" db="EMBL/GenBank/DDBJ databases">
        <authorList>
            <person name="Alioto T."/>
            <person name="Alioto T."/>
            <person name="Gomez Garrido J."/>
        </authorList>
    </citation>
    <scope>NUCLEOTIDE SEQUENCE</scope>
</reference>